<comment type="caution">
    <text evidence="6">The sequence shown here is derived from an EMBL/GenBank/DDBJ whole genome shotgun (WGS) entry which is preliminary data.</text>
</comment>
<dbReference type="Gene3D" id="3.90.550.10">
    <property type="entry name" value="Spore Coat Polysaccharide Biosynthesis Protein SpsA, Chain A"/>
    <property type="match status" value="1"/>
</dbReference>
<evidence type="ECO:0000256" key="3">
    <source>
        <dbReference type="ARBA" id="ARBA00022679"/>
    </source>
</evidence>
<feature type="transmembrane region" description="Helical" evidence="4">
    <location>
        <begin position="274"/>
        <end position="294"/>
    </location>
</feature>
<keyword evidence="7" id="KW-1185">Reference proteome</keyword>
<comment type="similarity">
    <text evidence="1">Belongs to the glycosyltransferase 2 family.</text>
</comment>
<keyword evidence="3 6" id="KW-0808">Transferase</keyword>
<protein>
    <submittedName>
        <fullName evidence="6">Glycosyltransferase family 2 protein</fullName>
        <ecNumber evidence="6">2.4.-.-</ecNumber>
    </submittedName>
</protein>
<dbReference type="EMBL" id="JBHUEJ010000019">
    <property type="protein sequence ID" value="MFD1710781.1"/>
    <property type="molecule type" value="Genomic_DNA"/>
</dbReference>
<keyword evidence="4" id="KW-0472">Membrane</keyword>
<gene>
    <name evidence="6" type="ORF">ACFSF0_09205</name>
</gene>
<dbReference type="CDD" id="cd02525">
    <property type="entry name" value="Succinoglycan_BP_ExoA"/>
    <property type="match status" value="1"/>
</dbReference>
<feature type="domain" description="Glycosyltransferase 2-like" evidence="5">
    <location>
        <begin position="11"/>
        <end position="142"/>
    </location>
</feature>
<dbReference type="EC" id="2.4.-.-" evidence="6"/>
<keyword evidence="2 6" id="KW-0328">Glycosyltransferase</keyword>
<keyword evidence="4" id="KW-0812">Transmembrane</keyword>
<name>A0ABW4KUC2_9BURK</name>
<dbReference type="PANTHER" id="PTHR43179">
    <property type="entry name" value="RHAMNOSYLTRANSFERASE WBBL"/>
    <property type="match status" value="1"/>
</dbReference>
<dbReference type="InterPro" id="IPR001173">
    <property type="entry name" value="Glyco_trans_2-like"/>
</dbReference>
<accession>A0ABW4KUC2</accession>
<evidence type="ECO:0000313" key="7">
    <source>
        <dbReference type="Proteomes" id="UP001597304"/>
    </source>
</evidence>
<dbReference type="PANTHER" id="PTHR43179:SF12">
    <property type="entry name" value="GALACTOFURANOSYLTRANSFERASE GLFT2"/>
    <property type="match status" value="1"/>
</dbReference>
<organism evidence="6 7">
    <name type="scientific">Ottowia flava</name>
    <dbReference type="NCBI Taxonomy" id="2675430"/>
    <lineage>
        <taxon>Bacteria</taxon>
        <taxon>Pseudomonadati</taxon>
        <taxon>Pseudomonadota</taxon>
        <taxon>Betaproteobacteria</taxon>
        <taxon>Burkholderiales</taxon>
        <taxon>Comamonadaceae</taxon>
        <taxon>Ottowia</taxon>
    </lineage>
</organism>
<keyword evidence="4" id="KW-1133">Transmembrane helix</keyword>
<dbReference type="Proteomes" id="UP001597304">
    <property type="component" value="Unassembled WGS sequence"/>
</dbReference>
<dbReference type="GO" id="GO:0016757">
    <property type="term" value="F:glycosyltransferase activity"/>
    <property type="evidence" value="ECO:0007669"/>
    <property type="project" value="UniProtKB-KW"/>
</dbReference>
<evidence type="ECO:0000256" key="2">
    <source>
        <dbReference type="ARBA" id="ARBA00022676"/>
    </source>
</evidence>
<evidence type="ECO:0000259" key="5">
    <source>
        <dbReference type="Pfam" id="PF00535"/>
    </source>
</evidence>
<evidence type="ECO:0000256" key="1">
    <source>
        <dbReference type="ARBA" id="ARBA00006739"/>
    </source>
</evidence>
<dbReference type="InterPro" id="IPR029044">
    <property type="entry name" value="Nucleotide-diphossugar_trans"/>
</dbReference>
<sequence length="357" mass="39383">MTRAGEPQFVSVIVPCRNELTHVDAFLDGALSQVLPVGWRIELLVADGQSDDGTADRLRVRADQDERIRVFSNPGRIVSTGLNVCLARARGEIIVRMDVHTKFSSAYVAECIAALERTGADNVGGPWVARGVGAFGVAIAVAFQNRWVVGGARSRDRTYEGEVDTVYLGCWPRRTLARAGGFDETLVRNQDDEHNLRLRLSGGRVWQSSRIRSSYQARGTLTQLFRQQYQYGYWRPFVMHKHGKPGSFRQLVPAVFVASLLVTALLTVRWPVLLWALLAAYGGYIVLVCLVVALGEAKFCKTPSSWVGRILLIGSLAGRLGLVVPTYHLGYGLGTWRGLLDLALGRRVSGDKAKMTR</sequence>
<feature type="transmembrane region" description="Helical" evidence="4">
    <location>
        <begin position="251"/>
        <end position="268"/>
    </location>
</feature>
<evidence type="ECO:0000256" key="4">
    <source>
        <dbReference type="SAM" id="Phobius"/>
    </source>
</evidence>
<proteinExistence type="inferred from homology"/>
<dbReference type="RefSeq" id="WP_147911783.1">
    <property type="nucleotide sequence ID" value="NZ_JBHUEJ010000019.1"/>
</dbReference>
<feature type="transmembrane region" description="Helical" evidence="4">
    <location>
        <begin position="306"/>
        <end position="327"/>
    </location>
</feature>
<dbReference type="Pfam" id="PF00535">
    <property type="entry name" value="Glycos_transf_2"/>
    <property type="match status" value="1"/>
</dbReference>
<dbReference type="SUPFAM" id="SSF53448">
    <property type="entry name" value="Nucleotide-diphospho-sugar transferases"/>
    <property type="match status" value="1"/>
</dbReference>
<evidence type="ECO:0000313" key="6">
    <source>
        <dbReference type="EMBL" id="MFD1710781.1"/>
    </source>
</evidence>
<reference evidence="7" key="1">
    <citation type="journal article" date="2019" name="Int. J. Syst. Evol. Microbiol.">
        <title>The Global Catalogue of Microorganisms (GCM) 10K type strain sequencing project: providing services to taxonomists for standard genome sequencing and annotation.</title>
        <authorList>
            <consortium name="The Broad Institute Genomics Platform"/>
            <consortium name="The Broad Institute Genome Sequencing Center for Infectious Disease"/>
            <person name="Wu L."/>
            <person name="Ma J."/>
        </authorList>
    </citation>
    <scope>NUCLEOTIDE SEQUENCE [LARGE SCALE GENOMIC DNA]</scope>
    <source>
        <strain evidence="7">LMG 29247</strain>
    </source>
</reference>